<dbReference type="GO" id="GO:0005886">
    <property type="term" value="C:plasma membrane"/>
    <property type="evidence" value="ECO:0007669"/>
    <property type="project" value="UniProtKB-SubCell"/>
</dbReference>
<feature type="transmembrane region" description="Helical" evidence="6">
    <location>
        <begin position="348"/>
        <end position="373"/>
    </location>
</feature>
<evidence type="ECO:0000256" key="3">
    <source>
        <dbReference type="ARBA" id="ARBA00022692"/>
    </source>
</evidence>
<feature type="transmembrane region" description="Helical" evidence="6">
    <location>
        <begin position="240"/>
        <end position="259"/>
    </location>
</feature>
<evidence type="ECO:0000256" key="4">
    <source>
        <dbReference type="ARBA" id="ARBA00022989"/>
    </source>
</evidence>
<reference evidence="8 9" key="1">
    <citation type="submission" date="2019-03" db="EMBL/GenBank/DDBJ databases">
        <authorList>
            <person name="Nijsse B."/>
        </authorList>
    </citation>
    <scope>NUCLEOTIDE SEQUENCE [LARGE SCALE GENOMIC DNA]</scope>
    <source>
        <strain evidence="8">Desulfoluna butyratoxydans MSL71</strain>
    </source>
</reference>
<feature type="transmembrane region" description="Helical" evidence="6">
    <location>
        <begin position="302"/>
        <end position="327"/>
    </location>
</feature>
<evidence type="ECO:0000256" key="1">
    <source>
        <dbReference type="ARBA" id="ARBA00004651"/>
    </source>
</evidence>
<feature type="transmembrane region" description="Helical" evidence="6">
    <location>
        <begin position="184"/>
        <end position="207"/>
    </location>
</feature>
<dbReference type="Gene3D" id="3.40.1710.10">
    <property type="entry name" value="abc type-2 transporter like domain"/>
    <property type="match status" value="1"/>
</dbReference>
<dbReference type="Pfam" id="PF12698">
    <property type="entry name" value="ABC2_membrane_3"/>
    <property type="match status" value="1"/>
</dbReference>
<dbReference type="PANTHER" id="PTHR30294">
    <property type="entry name" value="MEMBRANE COMPONENT OF ABC TRANSPORTER YHHJ-RELATED"/>
    <property type="match status" value="1"/>
</dbReference>
<dbReference type="Proteomes" id="UP000507962">
    <property type="component" value="Unassembled WGS sequence"/>
</dbReference>
<feature type="domain" description="ABC-2 type transporter transmembrane" evidence="7">
    <location>
        <begin position="23"/>
        <end position="366"/>
    </location>
</feature>
<organism evidence="8 9">
    <name type="scientific">Desulfoluna butyratoxydans</name>
    <dbReference type="NCBI Taxonomy" id="231438"/>
    <lineage>
        <taxon>Bacteria</taxon>
        <taxon>Pseudomonadati</taxon>
        <taxon>Thermodesulfobacteriota</taxon>
        <taxon>Desulfobacteria</taxon>
        <taxon>Desulfobacterales</taxon>
        <taxon>Desulfolunaceae</taxon>
        <taxon>Desulfoluna</taxon>
    </lineage>
</organism>
<comment type="subcellular location">
    <subcellularLocation>
        <location evidence="1">Cell membrane</location>
        <topology evidence="1">Multi-pass membrane protein</topology>
    </subcellularLocation>
</comment>
<proteinExistence type="predicted"/>
<dbReference type="PANTHER" id="PTHR30294:SF47">
    <property type="entry name" value="INNER MEMBRANE TRANSPORT PERMEASE YHHJ"/>
    <property type="match status" value="1"/>
</dbReference>
<evidence type="ECO:0000313" key="8">
    <source>
        <dbReference type="EMBL" id="VFQ45872.1"/>
    </source>
</evidence>
<evidence type="ECO:0000256" key="5">
    <source>
        <dbReference type="ARBA" id="ARBA00023136"/>
    </source>
</evidence>
<dbReference type="RefSeq" id="WP_180142913.1">
    <property type="nucleotide sequence ID" value="NZ_CAADHO010000006.1"/>
</dbReference>
<keyword evidence="3 6" id="KW-0812">Transmembrane</keyword>
<dbReference type="GO" id="GO:0140359">
    <property type="term" value="F:ABC-type transporter activity"/>
    <property type="evidence" value="ECO:0007669"/>
    <property type="project" value="InterPro"/>
</dbReference>
<protein>
    <submittedName>
        <fullName evidence="8">Abc-2 family transporter protein</fullName>
    </submittedName>
</protein>
<sequence>MTRVATVVAREWDALLSDRLFRLLAVGFPLIALALFTALFRQGSPEDLPVAVCDLDRSTLSRSVVRMVDASSSMAVVQVDDPEAGHRAILSGRAYGLLILAEGMEREVVAGRAPVSRFYINNQIMLPAGVIKRAMLKVFTGASTGVKLRVNLAKGMPEARARERLSGIHVASRVLYNPNLDYRWYLYAAICPFLMKIFIMSATVWSVGREMKSETVPVWLQASEGRLHAALVGKLAPQTLWFTLVCWAMLAFFFGAMELPRPQRVVTLMGGTALFVAACQAAALFLVAFTGGLAKAVSMMSLYAGSAFVFAGVTFPAAAMPLPARVWHATLPLTHMVRLINEQALKGLAFEGSVGTLLAFVAIGLACGVPAWARLCQRLWAAGQAPGGLS</sequence>
<dbReference type="AlphaFoldDB" id="A0A4U8YVA8"/>
<feature type="transmembrane region" description="Helical" evidence="6">
    <location>
        <begin position="20"/>
        <end position="40"/>
    </location>
</feature>
<keyword evidence="2" id="KW-1003">Cell membrane</keyword>
<dbReference type="InterPro" id="IPR013525">
    <property type="entry name" value="ABC2_TM"/>
</dbReference>
<dbReference type="EMBL" id="CAADHO010000006">
    <property type="protein sequence ID" value="VFQ45872.1"/>
    <property type="molecule type" value="Genomic_DNA"/>
</dbReference>
<gene>
    <name evidence="8" type="ORF">MSL71_35340</name>
</gene>
<accession>A0A4U8YVA8</accession>
<keyword evidence="9" id="KW-1185">Reference proteome</keyword>
<evidence type="ECO:0000313" key="9">
    <source>
        <dbReference type="Proteomes" id="UP000507962"/>
    </source>
</evidence>
<keyword evidence="4 6" id="KW-1133">Transmembrane helix</keyword>
<keyword evidence="5 6" id="KW-0472">Membrane</keyword>
<evidence type="ECO:0000256" key="2">
    <source>
        <dbReference type="ARBA" id="ARBA00022475"/>
    </source>
</evidence>
<evidence type="ECO:0000256" key="6">
    <source>
        <dbReference type="SAM" id="Phobius"/>
    </source>
</evidence>
<evidence type="ECO:0000259" key="7">
    <source>
        <dbReference type="Pfam" id="PF12698"/>
    </source>
</evidence>
<dbReference type="InterPro" id="IPR051449">
    <property type="entry name" value="ABC-2_transporter_component"/>
</dbReference>
<name>A0A4U8YVA8_9BACT</name>
<feature type="transmembrane region" description="Helical" evidence="6">
    <location>
        <begin position="266"/>
        <end position="290"/>
    </location>
</feature>